<proteinExistence type="predicted"/>
<keyword evidence="4" id="KW-1185">Reference proteome</keyword>
<evidence type="ECO:0008006" key="5">
    <source>
        <dbReference type="Google" id="ProtNLM"/>
    </source>
</evidence>
<accession>A0A2G5HMQ9</accession>
<protein>
    <recommendedName>
        <fullName evidence="5">F-box domain-containing protein</fullName>
    </recommendedName>
</protein>
<reference evidence="2 4" key="2">
    <citation type="submission" date="2023-09" db="EMBL/GenBank/DDBJ databases">
        <title>Complete-Gapless Cercospora beticola genome.</title>
        <authorList>
            <person name="Wyatt N.A."/>
            <person name="Spanner R.E."/>
            <person name="Bolton M.D."/>
        </authorList>
    </citation>
    <scope>NUCLEOTIDE SEQUENCE [LARGE SCALE GENOMIC DNA]</scope>
    <source>
        <strain evidence="2">Cb09-40</strain>
    </source>
</reference>
<dbReference type="Proteomes" id="UP000230605">
    <property type="component" value="Chromosome 4"/>
</dbReference>
<dbReference type="AlphaFoldDB" id="A0A2G5HMQ9"/>
<sequence>MPPRLTQPSAPHYDQYWRLNAHQTTSKHTLLADLQARGLLFSGDVRKSELVEVQQRLDRGLLHYDDERVTDAELLRFIQDRGLTQPVISTRKAMISVLMGADEVQQSDRFEDLPPELRERIHQFHISSLPQRLFCPTQPPVTRVCKLFRKEALPVFHKLVTFELRFYLITDRYRLGDDISKAQLRPCFQTSQFLETLRTSDETEARLENVVVYVMEGSMRDMLLSTGNVLVECEYRNVKSTIGYKRQAIPRRRRMDLKSNHLHELENFNQSSFVKETTFSLHDIYKLRKMWEAVFLSTYQKFGDWR</sequence>
<gene>
    <name evidence="1" type="ORF">CB0940_04924</name>
    <name evidence="2" type="ORF">RHO25_006843</name>
</gene>
<name>A0A2G5HMQ9_CERBT</name>
<dbReference type="EMBL" id="CP134187">
    <property type="protein sequence ID" value="WPB02209.1"/>
    <property type="molecule type" value="Genomic_DNA"/>
</dbReference>
<evidence type="ECO:0000313" key="4">
    <source>
        <dbReference type="Proteomes" id="UP001302367"/>
    </source>
</evidence>
<organism evidence="1 3">
    <name type="scientific">Cercospora beticola</name>
    <name type="common">Sugarbeet leaf spot fungus</name>
    <dbReference type="NCBI Taxonomy" id="122368"/>
    <lineage>
        <taxon>Eukaryota</taxon>
        <taxon>Fungi</taxon>
        <taxon>Dikarya</taxon>
        <taxon>Ascomycota</taxon>
        <taxon>Pezizomycotina</taxon>
        <taxon>Dothideomycetes</taxon>
        <taxon>Dothideomycetidae</taxon>
        <taxon>Mycosphaerellales</taxon>
        <taxon>Mycosphaerellaceae</taxon>
        <taxon>Cercospora</taxon>
    </lineage>
</organism>
<dbReference type="OrthoDB" id="62952at2759"/>
<dbReference type="Proteomes" id="UP001302367">
    <property type="component" value="Chromosome 4"/>
</dbReference>
<evidence type="ECO:0000313" key="1">
    <source>
        <dbReference type="EMBL" id="PIA93839.1"/>
    </source>
</evidence>
<dbReference type="EMBL" id="LKMD01000105">
    <property type="protein sequence ID" value="PIA93839.1"/>
    <property type="molecule type" value="Genomic_DNA"/>
</dbReference>
<reference evidence="1 3" key="1">
    <citation type="submission" date="2015-10" db="EMBL/GenBank/DDBJ databases">
        <title>The cercosporin biosynthetic gene cluster was horizontally transferred to several fungal lineages and shown to be expanded in Cercospora beticola based on microsynteny with recipient genomes.</title>
        <authorList>
            <person name="De Jonge R."/>
            <person name="Ebert M.K."/>
            <person name="Suttle J.C."/>
            <person name="Jurick Ii W.M."/>
            <person name="Secor G.A."/>
            <person name="Thomma B.P."/>
            <person name="Van De Peer Y."/>
            <person name="Bolton M.D."/>
        </authorList>
    </citation>
    <scope>NUCLEOTIDE SEQUENCE [LARGE SCALE GENOMIC DNA]</scope>
    <source>
        <strain evidence="1 3">09-40</strain>
    </source>
</reference>
<evidence type="ECO:0000313" key="3">
    <source>
        <dbReference type="Proteomes" id="UP000230605"/>
    </source>
</evidence>
<evidence type="ECO:0000313" key="2">
    <source>
        <dbReference type="EMBL" id="WPB02209.1"/>
    </source>
</evidence>